<feature type="transmembrane region" description="Helical" evidence="1">
    <location>
        <begin position="79"/>
        <end position="107"/>
    </location>
</feature>
<dbReference type="InterPro" id="IPR010266">
    <property type="entry name" value="NnrS"/>
</dbReference>
<name>A0A917CL44_9GAMM</name>
<organism evidence="2 3">
    <name type="scientific">Marinicella pacifica</name>
    <dbReference type="NCBI Taxonomy" id="1171543"/>
    <lineage>
        <taxon>Bacteria</taxon>
        <taxon>Pseudomonadati</taxon>
        <taxon>Pseudomonadota</taxon>
        <taxon>Gammaproteobacteria</taxon>
        <taxon>Lysobacterales</taxon>
        <taxon>Marinicellaceae</taxon>
        <taxon>Marinicella</taxon>
    </lineage>
</organism>
<gene>
    <name evidence="2" type="ORF">GCM10011365_10010</name>
</gene>
<keyword evidence="1" id="KW-1133">Transmembrane helix</keyword>
<keyword evidence="1" id="KW-0812">Transmembrane</keyword>
<feature type="transmembrane region" description="Helical" evidence="1">
    <location>
        <begin position="286"/>
        <end position="304"/>
    </location>
</feature>
<proteinExistence type="predicted"/>
<sequence>MMKAKPQLIKSQDVFFPAACLAAIVLSVLSQTTRMGWTPWGHALIGLGHAHEMFFGFVLALICGYTLGKQTAVKMRLMLLLWLTARVAFVMAPGTLITALLTVLFALWVVRHIAPRYLVAKKWRNKVIAPLLVALFCFPLGWLLLSMTHWPISPQNLMQSLLVLLIMLMAFIAGRMLAPAFAGELQQQNYILLARVQPRIEALILILPPLASLLLLHPQTHRIAAVVLLLLAGLLLLRLLRWQFWLCWYRSDLMGLSLGYLWLICGCILLAYALSTGHYQPAFMHVITMGAIGTLSSMVILKYLMPKRHVPAIIFYPPVLLLIAAVLSRVAADYSSQRNAYLIAAVSAWSLAYLWVLIQWVVTKRRLNRSV</sequence>
<evidence type="ECO:0000313" key="3">
    <source>
        <dbReference type="Proteomes" id="UP000605253"/>
    </source>
</evidence>
<comment type="caution">
    <text evidence="2">The sequence shown here is derived from an EMBL/GenBank/DDBJ whole genome shotgun (WGS) entry which is preliminary data.</text>
</comment>
<dbReference type="EMBL" id="BMEO01000003">
    <property type="protein sequence ID" value="GGF90864.1"/>
    <property type="molecule type" value="Genomic_DNA"/>
</dbReference>
<evidence type="ECO:0000256" key="1">
    <source>
        <dbReference type="SAM" id="Phobius"/>
    </source>
</evidence>
<dbReference type="AlphaFoldDB" id="A0A917CL44"/>
<feature type="transmembrane region" description="Helical" evidence="1">
    <location>
        <begin position="310"/>
        <end position="328"/>
    </location>
</feature>
<dbReference type="RefSeq" id="WP_188364592.1">
    <property type="nucleotide sequence ID" value="NZ_BAABJF010000017.1"/>
</dbReference>
<keyword evidence="1" id="KW-0472">Membrane</keyword>
<protein>
    <submittedName>
        <fullName evidence="2">Protein NnrS</fullName>
    </submittedName>
</protein>
<feature type="transmembrane region" description="Helical" evidence="1">
    <location>
        <begin position="127"/>
        <end position="145"/>
    </location>
</feature>
<accession>A0A917CL44</accession>
<feature type="transmembrane region" description="Helical" evidence="1">
    <location>
        <begin position="223"/>
        <end position="241"/>
    </location>
</feature>
<keyword evidence="3" id="KW-1185">Reference proteome</keyword>
<feature type="transmembrane region" description="Helical" evidence="1">
    <location>
        <begin position="157"/>
        <end position="178"/>
    </location>
</feature>
<feature type="transmembrane region" description="Helical" evidence="1">
    <location>
        <begin position="253"/>
        <end position="274"/>
    </location>
</feature>
<dbReference type="Proteomes" id="UP000605253">
    <property type="component" value="Unassembled WGS sequence"/>
</dbReference>
<feature type="transmembrane region" description="Helical" evidence="1">
    <location>
        <begin position="40"/>
        <end position="67"/>
    </location>
</feature>
<feature type="transmembrane region" description="Helical" evidence="1">
    <location>
        <begin position="340"/>
        <end position="362"/>
    </location>
</feature>
<reference evidence="2" key="2">
    <citation type="submission" date="2020-09" db="EMBL/GenBank/DDBJ databases">
        <authorList>
            <person name="Sun Q."/>
            <person name="Zhou Y."/>
        </authorList>
    </citation>
    <scope>NUCLEOTIDE SEQUENCE</scope>
    <source>
        <strain evidence="2">CGMCC 1.12181</strain>
    </source>
</reference>
<dbReference type="Pfam" id="PF05940">
    <property type="entry name" value="NnrS"/>
    <property type="match status" value="1"/>
</dbReference>
<reference evidence="2" key="1">
    <citation type="journal article" date="2014" name="Int. J. Syst. Evol. Microbiol.">
        <title>Complete genome sequence of Corynebacterium casei LMG S-19264T (=DSM 44701T), isolated from a smear-ripened cheese.</title>
        <authorList>
            <consortium name="US DOE Joint Genome Institute (JGI-PGF)"/>
            <person name="Walter F."/>
            <person name="Albersmeier A."/>
            <person name="Kalinowski J."/>
            <person name="Ruckert C."/>
        </authorList>
    </citation>
    <scope>NUCLEOTIDE SEQUENCE</scope>
    <source>
        <strain evidence="2">CGMCC 1.12181</strain>
    </source>
</reference>
<evidence type="ECO:0000313" key="2">
    <source>
        <dbReference type="EMBL" id="GGF90864.1"/>
    </source>
</evidence>